<gene>
    <name evidence="5" type="primary">ppa</name>
    <name evidence="6" type="ORF">D9V69_00420</name>
</gene>
<evidence type="ECO:0000313" key="6">
    <source>
        <dbReference type="EMBL" id="QCI21409.1"/>
    </source>
</evidence>
<comment type="cofactor">
    <cofactor evidence="1 5">
        <name>Mg(2+)</name>
        <dbReference type="ChEBI" id="CHEBI:18420"/>
    </cofactor>
</comment>
<reference evidence="6 7" key="1">
    <citation type="submission" date="2018-12" db="EMBL/GenBank/DDBJ databases">
        <authorList>
            <person name="Chong R.A."/>
        </authorList>
    </citation>
    <scope>NUCLEOTIDE SEQUENCE [LARGE SCALE GENOMIC DNA]</scope>
    <source>
        <strain evidence="6 7">Hta</strain>
    </source>
</reference>
<proteinExistence type="inferred from homology"/>
<dbReference type="InterPro" id="IPR036649">
    <property type="entry name" value="Pyrophosphatase_sf"/>
</dbReference>
<comment type="subunit">
    <text evidence="5">Homohexamer.</text>
</comment>
<dbReference type="GO" id="GO:0005737">
    <property type="term" value="C:cytoplasm"/>
    <property type="evidence" value="ECO:0007669"/>
    <property type="project" value="UniProtKB-SubCell"/>
</dbReference>
<dbReference type="Gene3D" id="3.90.80.10">
    <property type="entry name" value="Inorganic pyrophosphatase"/>
    <property type="match status" value="1"/>
</dbReference>
<comment type="similarity">
    <text evidence="5">Belongs to the PPase family.</text>
</comment>
<comment type="function">
    <text evidence="5">Catalyzes the hydrolysis of inorganic pyrophosphate (PPi) forming two phosphate ions.</text>
</comment>
<evidence type="ECO:0000256" key="3">
    <source>
        <dbReference type="ARBA" id="ARBA00022801"/>
    </source>
</evidence>
<dbReference type="NCBIfam" id="NF002317">
    <property type="entry name" value="PRK01250.1"/>
    <property type="match status" value="1"/>
</dbReference>
<feature type="binding site" evidence="5">
    <location>
        <position position="44"/>
    </location>
    <ligand>
        <name>substrate</name>
    </ligand>
</feature>
<dbReference type="HAMAP" id="MF_00209">
    <property type="entry name" value="Inorganic_PPase"/>
    <property type="match status" value="1"/>
</dbReference>
<accession>A0A4D6XZ76</accession>
<dbReference type="AlphaFoldDB" id="A0A4D6XZ76"/>
<organism evidence="6 7">
    <name type="scientific">Buchnera aphidicola</name>
    <name type="common">Hyadaphis tataricae</name>
    <dbReference type="NCBI Taxonomy" id="1241859"/>
    <lineage>
        <taxon>Bacteria</taxon>
        <taxon>Pseudomonadati</taxon>
        <taxon>Pseudomonadota</taxon>
        <taxon>Gammaproteobacteria</taxon>
        <taxon>Enterobacterales</taxon>
        <taxon>Erwiniaceae</taxon>
        <taxon>Buchnera</taxon>
    </lineage>
</organism>
<dbReference type="InterPro" id="IPR008162">
    <property type="entry name" value="Pyrophosphatase"/>
</dbReference>
<keyword evidence="3 5" id="KW-0378">Hydrolase</keyword>
<feature type="binding site" evidence="5">
    <location>
        <position position="66"/>
    </location>
    <ligand>
        <name>Mg(2+)</name>
        <dbReference type="ChEBI" id="CHEBI:18420"/>
        <label>1</label>
    </ligand>
</feature>
<protein>
    <recommendedName>
        <fullName evidence="5">Inorganic pyrophosphatase</fullName>
        <ecNumber evidence="5">3.6.1.1</ecNumber>
    </recommendedName>
    <alternativeName>
        <fullName evidence="5">Pyrophosphate phospho-hydrolase</fullName>
        <shortName evidence="5">PPase</shortName>
    </alternativeName>
</protein>
<dbReference type="Pfam" id="PF00719">
    <property type="entry name" value="Pyrophosphatase"/>
    <property type="match status" value="1"/>
</dbReference>
<dbReference type="GO" id="GO:0004427">
    <property type="term" value="F:inorganic diphosphate phosphatase activity"/>
    <property type="evidence" value="ECO:0007669"/>
    <property type="project" value="UniProtKB-UniRule"/>
</dbReference>
<dbReference type="GO" id="GO:0006796">
    <property type="term" value="P:phosphate-containing compound metabolic process"/>
    <property type="evidence" value="ECO:0007669"/>
    <property type="project" value="InterPro"/>
</dbReference>
<dbReference type="GO" id="GO:0000287">
    <property type="term" value="F:magnesium ion binding"/>
    <property type="evidence" value="ECO:0007669"/>
    <property type="project" value="UniProtKB-UniRule"/>
</dbReference>
<evidence type="ECO:0000256" key="1">
    <source>
        <dbReference type="ARBA" id="ARBA00001946"/>
    </source>
</evidence>
<dbReference type="Proteomes" id="UP000298773">
    <property type="component" value="Chromosome"/>
</dbReference>
<comment type="catalytic activity">
    <reaction evidence="5">
        <text>diphosphate + H2O = 2 phosphate + H(+)</text>
        <dbReference type="Rhea" id="RHEA:24576"/>
        <dbReference type="ChEBI" id="CHEBI:15377"/>
        <dbReference type="ChEBI" id="CHEBI:15378"/>
        <dbReference type="ChEBI" id="CHEBI:33019"/>
        <dbReference type="ChEBI" id="CHEBI:43474"/>
        <dbReference type="EC" id="3.6.1.1"/>
    </reaction>
</comment>
<dbReference type="OrthoDB" id="5187599at2"/>
<keyword evidence="2 5" id="KW-0479">Metal-binding</keyword>
<sequence length="179" mass="20599">MNFKKILAGKNIPHDIYVIIEISLNSSPIKYEMNKTLNVLFVDRFIPTPMFYPCNYGYINQTISLDGDPLDVLVPSYHPIQSNCVIHCRPIGILKMLDESGEDNKILAVPSNDVCLEYENMHNISDISELLKKQIAHFFAHYKQLEKEKWVKIIGWGDCNEAKEEIMTSYNRAITLSCK</sequence>
<feature type="binding site" evidence="5">
    <location>
        <position position="142"/>
    </location>
    <ligand>
        <name>substrate</name>
    </ligand>
</feature>
<evidence type="ECO:0000313" key="7">
    <source>
        <dbReference type="Proteomes" id="UP000298773"/>
    </source>
</evidence>
<keyword evidence="4 5" id="KW-0460">Magnesium</keyword>
<evidence type="ECO:0000256" key="4">
    <source>
        <dbReference type="ARBA" id="ARBA00022842"/>
    </source>
</evidence>
<keyword evidence="5" id="KW-0963">Cytoplasm</keyword>
<dbReference type="EC" id="3.6.1.1" evidence="5"/>
<feature type="binding site" evidence="5">
    <location>
        <position position="103"/>
    </location>
    <ligand>
        <name>Mg(2+)</name>
        <dbReference type="ChEBI" id="CHEBI:18420"/>
        <label>1</label>
    </ligand>
</feature>
<feature type="binding site" evidence="5">
    <location>
        <position position="30"/>
    </location>
    <ligand>
        <name>substrate</name>
    </ligand>
</feature>
<dbReference type="EMBL" id="CP034873">
    <property type="protein sequence ID" value="QCI21409.1"/>
    <property type="molecule type" value="Genomic_DNA"/>
</dbReference>
<feature type="binding site" evidence="5">
    <location>
        <position position="71"/>
    </location>
    <ligand>
        <name>Mg(2+)</name>
        <dbReference type="ChEBI" id="CHEBI:18420"/>
        <label>1</label>
    </ligand>
</feature>
<feature type="binding site" evidence="5">
    <location>
        <position position="56"/>
    </location>
    <ligand>
        <name>substrate</name>
    </ligand>
</feature>
<dbReference type="RefSeq" id="WP_158356380.1">
    <property type="nucleotide sequence ID" value="NZ_CP034873.1"/>
</dbReference>
<dbReference type="PANTHER" id="PTHR10286">
    <property type="entry name" value="INORGANIC PYROPHOSPHATASE"/>
    <property type="match status" value="1"/>
</dbReference>
<reference evidence="6 7" key="2">
    <citation type="submission" date="2019-05" db="EMBL/GenBank/DDBJ databases">
        <title>Genome evolution of the obligate endosymbiont Buchnera aphidicola.</title>
        <authorList>
            <person name="Moran N.A."/>
        </authorList>
    </citation>
    <scope>NUCLEOTIDE SEQUENCE [LARGE SCALE GENOMIC DNA]</scope>
    <source>
        <strain evidence="6 7">Hta</strain>
    </source>
</reference>
<dbReference type="PROSITE" id="PS00387">
    <property type="entry name" value="PPASE"/>
    <property type="match status" value="1"/>
</dbReference>
<dbReference type="SUPFAM" id="SSF50324">
    <property type="entry name" value="Inorganic pyrophosphatase"/>
    <property type="match status" value="1"/>
</dbReference>
<evidence type="ECO:0000256" key="2">
    <source>
        <dbReference type="ARBA" id="ARBA00022723"/>
    </source>
</evidence>
<dbReference type="CDD" id="cd00412">
    <property type="entry name" value="pyrophosphatase"/>
    <property type="match status" value="1"/>
</dbReference>
<comment type="subcellular location">
    <subcellularLocation>
        <location evidence="5">Cytoplasm</location>
    </subcellularLocation>
</comment>
<name>A0A4D6XZ76_9GAMM</name>
<feature type="binding site" evidence="5">
    <location>
        <position position="71"/>
    </location>
    <ligand>
        <name>Mg(2+)</name>
        <dbReference type="ChEBI" id="CHEBI:18420"/>
        <label>2</label>
    </ligand>
</feature>
<evidence type="ECO:0000256" key="5">
    <source>
        <dbReference type="HAMAP-Rule" id="MF_00209"/>
    </source>
</evidence>